<accession>A0ABT3RUU2</accession>
<gene>
    <name evidence="4" type="ORF">OO013_16065</name>
</gene>
<keyword evidence="1" id="KW-0677">Repeat</keyword>
<evidence type="ECO:0000256" key="1">
    <source>
        <dbReference type="ARBA" id="ARBA00022737"/>
    </source>
</evidence>
<evidence type="ECO:0000256" key="3">
    <source>
        <dbReference type="SAM" id="Phobius"/>
    </source>
</evidence>
<keyword evidence="5" id="KW-1185">Reference proteome</keyword>
<comment type="caution">
    <text evidence="4">The sequence shown here is derived from an EMBL/GenBank/DDBJ whole genome shotgun (WGS) entry which is preliminary data.</text>
</comment>
<dbReference type="SUPFAM" id="SSF82185">
    <property type="entry name" value="Histone H3 K4-specific methyltransferase SET7/9 N-terminal domain"/>
    <property type="match status" value="1"/>
</dbReference>
<feature type="coiled-coil region" evidence="2">
    <location>
        <begin position="28"/>
        <end position="91"/>
    </location>
</feature>
<dbReference type="EMBL" id="JAPFQN010000009">
    <property type="protein sequence ID" value="MCX2745395.1"/>
    <property type="molecule type" value="Genomic_DNA"/>
</dbReference>
<dbReference type="InterPro" id="IPR003409">
    <property type="entry name" value="MORN"/>
</dbReference>
<feature type="transmembrane region" description="Helical" evidence="3">
    <location>
        <begin position="6"/>
        <end position="26"/>
    </location>
</feature>
<keyword evidence="3" id="KW-0472">Membrane</keyword>
<keyword evidence="2" id="KW-0175">Coiled coil</keyword>
<evidence type="ECO:0000256" key="2">
    <source>
        <dbReference type="SAM" id="Coils"/>
    </source>
</evidence>
<reference evidence="4 5" key="1">
    <citation type="submission" date="2022-11" db="EMBL/GenBank/DDBJ databases">
        <title>The characterization of three novel Bacteroidetes species and genomic analysis of their roles in tidal elemental geochemical cycles.</title>
        <authorList>
            <person name="Ma K."/>
        </authorList>
    </citation>
    <scope>NUCLEOTIDE SEQUENCE [LARGE SCALE GENOMIC DNA]</scope>
    <source>
        <strain evidence="4 5">M17</strain>
    </source>
</reference>
<organism evidence="4 5">
    <name type="scientific">Mangrovivirga halotolerans</name>
    <dbReference type="NCBI Taxonomy" id="2993936"/>
    <lineage>
        <taxon>Bacteria</taxon>
        <taxon>Pseudomonadati</taxon>
        <taxon>Bacteroidota</taxon>
        <taxon>Cytophagia</taxon>
        <taxon>Cytophagales</taxon>
        <taxon>Mangrovivirgaceae</taxon>
        <taxon>Mangrovivirga</taxon>
    </lineage>
</organism>
<dbReference type="SMART" id="SM00698">
    <property type="entry name" value="MORN"/>
    <property type="match status" value="3"/>
</dbReference>
<evidence type="ECO:0008006" key="6">
    <source>
        <dbReference type="Google" id="ProtNLM"/>
    </source>
</evidence>
<dbReference type="Pfam" id="PF02493">
    <property type="entry name" value="MORN"/>
    <property type="match status" value="4"/>
</dbReference>
<dbReference type="RefSeq" id="WP_266057967.1">
    <property type="nucleotide sequence ID" value="NZ_JAPFQN010000009.1"/>
</dbReference>
<protein>
    <recommendedName>
        <fullName evidence="6">MORN repeat protein</fullName>
    </recommendedName>
</protein>
<proteinExistence type="predicted"/>
<name>A0ABT3RUU2_9BACT</name>
<dbReference type="PANTHER" id="PTHR43215:SF14">
    <property type="entry name" value="RADIAL SPOKE HEAD 1 HOMOLOG"/>
    <property type="match status" value="1"/>
</dbReference>
<evidence type="ECO:0000313" key="5">
    <source>
        <dbReference type="Proteomes" id="UP001209885"/>
    </source>
</evidence>
<sequence>MKRKGIKIIIYVALAVAIALAGFYFFRTQSLKKKVESRNEELNQVLENVKKQREVLAIDSLLLEGDYSSALKAYEKQLEESVEKEADAIRKRIKLVRSLMYEPQTKVEADTDSVTLAYIDSLEQTTRVATPAEIRQYDSLTFALRKVKVQLNNLRKQLRQKSFGQYITFKSSKGSTVHYVGQVKDGMANGTGVALLKTGSRYEGEWKNNQRHGEGTFFWPDGEYYKGEYKNDKRHGTGTYFWPNGEKFVGQWANDGRNGRGIFYGSDGEVVASGIWKDDELVEVDEK</sequence>
<keyword evidence="3" id="KW-1133">Transmembrane helix</keyword>
<keyword evidence="3" id="KW-0812">Transmembrane</keyword>
<evidence type="ECO:0000313" key="4">
    <source>
        <dbReference type="EMBL" id="MCX2745395.1"/>
    </source>
</evidence>
<dbReference type="Gene3D" id="2.20.110.10">
    <property type="entry name" value="Histone H3 K4-specific methyltransferase SET7/9 N-terminal domain"/>
    <property type="match status" value="2"/>
</dbReference>
<dbReference type="Proteomes" id="UP001209885">
    <property type="component" value="Unassembled WGS sequence"/>
</dbReference>
<dbReference type="PANTHER" id="PTHR43215">
    <property type="entry name" value="RADIAL SPOKE HEAD 1 HOMOLOG"/>
    <property type="match status" value="1"/>
</dbReference>